<gene>
    <name evidence="1" type="ORF">BOVATA_038680</name>
</gene>
<dbReference type="Proteomes" id="UP000236319">
    <property type="component" value="Unassembled WGS sequence"/>
</dbReference>
<sequence length="82" mass="9355">MTATYTEDDRHHNYPINCKTRCLNSPITSDVTEDSQQFLSELLLKVNALYHADVSAAKQPDTTKVPTQYHVVHLEDQHDDSL</sequence>
<accession>A0A2H6KHA6</accession>
<dbReference type="OrthoDB" id="360958at2759"/>
<protein>
    <submittedName>
        <fullName evidence="1">Signal peptide containing protein</fullName>
    </submittedName>
</protein>
<dbReference type="RefSeq" id="XP_028868618.1">
    <property type="nucleotide sequence ID" value="XM_029012785.1"/>
</dbReference>
<dbReference type="AlphaFoldDB" id="A0A2H6KHA6"/>
<dbReference type="EMBL" id="BDSA01000004">
    <property type="protein sequence ID" value="GBE62375.1"/>
    <property type="molecule type" value="Genomic_DNA"/>
</dbReference>
<organism evidence="1 2">
    <name type="scientific">Babesia ovata</name>
    <dbReference type="NCBI Taxonomy" id="189622"/>
    <lineage>
        <taxon>Eukaryota</taxon>
        <taxon>Sar</taxon>
        <taxon>Alveolata</taxon>
        <taxon>Apicomplexa</taxon>
        <taxon>Aconoidasida</taxon>
        <taxon>Piroplasmida</taxon>
        <taxon>Babesiidae</taxon>
        <taxon>Babesia</taxon>
    </lineage>
</organism>
<evidence type="ECO:0000313" key="2">
    <source>
        <dbReference type="Proteomes" id="UP000236319"/>
    </source>
</evidence>
<dbReference type="GeneID" id="39876145"/>
<proteinExistence type="predicted"/>
<keyword evidence="2" id="KW-1185">Reference proteome</keyword>
<dbReference type="VEuPathDB" id="PiroplasmaDB:BOVATA_038680"/>
<evidence type="ECO:0000313" key="1">
    <source>
        <dbReference type="EMBL" id="GBE62375.1"/>
    </source>
</evidence>
<name>A0A2H6KHA6_9APIC</name>
<reference evidence="1 2" key="1">
    <citation type="journal article" date="2017" name="BMC Genomics">
        <title>Whole-genome assembly of Babesia ovata and comparative genomics between closely related pathogens.</title>
        <authorList>
            <person name="Yamagishi J."/>
            <person name="Asada M."/>
            <person name="Hakimi H."/>
            <person name="Tanaka T.Q."/>
            <person name="Sugimoto C."/>
            <person name="Kawazu S."/>
        </authorList>
    </citation>
    <scope>NUCLEOTIDE SEQUENCE [LARGE SCALE GENOMIC DNA]</scope>
    <source>
        <strain evidence="1 2">Miyake</strain>
    </source>
</reference>
<comment type="caution">
    <text evidence="1">The sequence shown here is derived from an EMBL/GenBank/DDBJ whole genome shotgun (WGS) entry which is preliminary data.</text>
</comment>